<evidence type="ECO:0000313" key="2">
    <source>
        <dbReference type="Proteomes" id="UP001153365"/>
    </source>
</evidence>
<feature type="non-terminal residue" evidence="1">
    <location>
        <position position="1"/>
    </location>
</feature>
<organism evidence="1 2">
    <name type="scientific">Phakopsora pachyrhizi</name>
    <name type="common">Asian soybean rust disease fungus</name>
    <dbReference type="NCBI Taxonomy" id="170000"/>
    <lineage>
        <taxon>Eukaryota</taxon>
        <taxon>Fungi</taxon>
        <taxon>Dikarya</taxon>
        <taxon>Basidiomycota</taxon>
        <taxon>Pucciniomycotina</taxon>
        <taxon>Pucciniomycetes</taxon>
        <taxon>Pucciniales</taxon>
        <taxon>Phakopsoraceae</taxon>
        <taxon>Phakopsora</taxon>
    </lineage>
</organism>
<proteinExistence type="predicted"/>
<gene>
    <name evidence="1" type="ORF">PPACK8108_LOCUS10797</name>
</gene>
<accession>A0AAV0B0X7</accession>
<sequence length="115" mass="13016">KDDFIDLTDKFGFPRHSMRNVHNHLRIQYPASPMSLSEAILTLHTDYIGGEHTNYSKWYFAAGLDLEYTICQSSNAILGTSKQSNKIKSASVLVEEMVKEGWEKEGRGVRQGCYG</sequence>
<reference evidence="1" key="1">
    <citation type="submission" date="2022-06" db="EMBL/GenBank/DDBJ databases">
        <authorList>
            <consortium name="SYNGENTA / RWTH Aachen University"/>
        </authorList>
    </citation>
    <scope>NUCLEOTIDE SEQUENCE</scope>
</reference>
<comment type="caution">
    <text evidence="1">The sequence shown here is derived from an EMBL/GenBank/DDBJ whole genome shotgun (WGS) entry which is preliminary data.</text>
</comment>
<dbReference type="EMBL" id="CALTRL010002442">
    <property type="protein sequence ID" value="CAH7675753.1"/>
    <property type="molecule type" value="Genomic_DNA"/>
</dbReference>
<dbReference type="Proteomes" id="UP001153365">
    <property type="component" value="Unassembled WGS sequence"/>
</dbReference>
<protein>
    <submittedName>
        <fullName evidence="1">Uncharacterized protein</fullName>
    </submittedName>
</protein>
<evidence type="ECO:0000313" key="1">
    <source>
        <dbReference type="EMBL" id="CAH7675753.1"/>
    </source>
</evidence>
<keyword evidence="2" id="KW-1185">Reference proteome</keyword>
<dbReference type="AlphaFoldDB" id="A0AAV0B0X7"/>
<name>A0AAV0B0X7_PHAPC</name>